<reference evidence="1" key="1">
    <citation type="journal article" date="2014" name="Front. Microbiol.">
        <title>High frequency of phylogenetically diverse reductive dehalogenase-homologous genes in deep subseafloor sedimentary metagenomes.</title>
        <authorList>
            <person name="Kawai M."/>
            <person name="Futagami T."/>
            <person name="Toyoda A."/>
            <person name="Takaki Y."/>
            <person name="Nishi S."/>
            <person name="Hori S."/>
            <person name="Arai W."/>
            <person name="Tsubouchi T."/>
            <person name="Morono Y."/>
            <person name="Uchiyama I."/>
            <person name="Ito T."/>
            <person name="Fujiyama A."/>
            <person name="Inagaki F."/>
            <person name="Takami H."/>
        </authorList>
    </citation>
    <scope>NUCLEOTIDE SEQUENCE</scope>
    <source>
        <strain evidence="1">Expedition CK06-06</strain>
    </source>
</reference>
<comment type="caution">
    <text evidence="1">The sequence shown here is derived from an EMBL/GenBank/DDBJ whole genome shotgun (WGS) entry which is preliminary data.</text>
</comment>
<proteinExistence type="predicted"/>
<accession>X1ITW1</accession>
<dbReference type="EMBL" id="BARU01032306">
    <property type="protein sequence ID" value="GAH69529.1"/>
    <property type="molecule type" value="Genomic_DNA"/>
</dbReference>
<evidence type="ECO:0000313" key="1">
    <source>
        <dbReference type="EMBL" id="GAH69529.1"/>
    </source>
</evidence>
<gene>
    <name evidence="1" type="ORF">S03H2_50964</name>
</gene>
<feature type="non-terminal residue" evidence="1">
    <location>
        <position position="1"/>
    </location>
</feature>
<sequence>APENLAWPADRAKRFAQEEMERLLALMGNAE</sequence>
<dbReference type="AlphaFoldDB" id="X1ITW1"/>
<name>X1ITW1_9ZZZZ</name>
<organism evidence="1">
    <name type="scientific">marine sediment metagenome</name>
    <dbReference type="NCBI Taxonomy" id="412755"/>
    <lineage>
        <taxon>unclassified sequences</taxon>
        <taxon>metagenomes</taxon>
        <taxon>ecological metagenomes</taxon>
    </lineage>
</organism>
<protein>
    <submittedName>
        <fullName evidence="1">Uncharacterized protein</fullName>
    </submittedName>
</protein>